<name>A0AAW7X8Z1_9GAMM</name>
<evidence type="ECO:0000313" key="3">
    <source>
        <dbReference type="Proteomes" id="UP001169760"/>
    </source>
</evidence>
<dbReference type="RefSeq" id="WP_011466753.1">
    <property type="nucleotide sequence ID" value="NZ_CP123764.1"/>
</dbReference>
<evidence type="ECO:0000256" key="1">
    <source>
        <dbReference type="SAM" id="SignalP"/>
    </source>
</evidence>
<gene>
    <name evidence="2" type="ORF">Q4521_12720</name>
</gene>
<organism evidence="2 3">
    <name type="scientific">Saccharophagus degradans</name>
    <dbReference type="NCBI Taxonomy" id="86304"/>
    <lineage>
        <taxon>Bacteria</taxon>
        <taxon>Pseudomonadati</taxon>
        <taxon>Pseudomonadota</taxon>
        <taxon>Gammaproteobacteria</taxon>
        <taxon>Cellvibrionales</taxon>
        <taxon>Cellvibrionaceae</taxon>
        <taxon>Saccharophagus</taxon>
    </lineage>
</organism>
<dbReference type="PROSITE" id="PS51257">
    <property type="entry name" value="PROKAR_LIPOPROTEIN"/>
    <property type="match status" value="1"/>
</dbReference>
<evidence type="ECO:0000313" key="2">
    <source>
        <dbReference type="EMBL" id="MDO6423337.1"/>
    </source>
</evidence>
<proteinExistence type="predicted"/>
<reference evidence="2" key="1">
    <citation type="submission" date="2023-07" db="EMBL/GenBank/DDBJ databases">
        <title>Genome content predicts the carbon catabolic preferences of heterotrophic bacteria.</title>
        <authorList>
            <person name="Gralka M."/>
        </authorList>
    </citation>
    <scope>NUCLEOTIDE SEQUENCE</scope>
    <source>
        <strain evidence="2">I3M17_2</strain>
    </source>
</reference>
<protein>
    <submittedName>
        <fullName evidence="2">Uncharacterized protein</fullName>
    </submittedName>
</protein>
<comment type="caution">
    <text evidence="2">The sequence shown here is derived from an EMBL/GenBank/DDBJ whole genome shotgun (WGS) entry which is preliminary data.</text>
</comment>
<feature type="chain" id="PRO_5043375757" evidence="1">
    <location>
        <begin position="20"/>
        <end position="55"/>
    </location>
</feature>
<feature type="signal peptide" evidence="1">
    <location>
        <begin position="1"/>
        <end position="19"/>
    </location>
</feature>
<dbReference type="EMBL" id="JAUOPB010000009">
    <property type="protein sequence ID" value="MDO6423337.1"/>
    <property type="molecule type" value="Genomic_DNA"/>
</dbReference>
<dbReference type="AlphaFoldDB" id="A0AAW7X8Z1"/>
<sequence length="55" mass="5969">MKTLMTLLFAGVFSFALVACEEGPAERAGERVDEAVEDTRNAIEDACEDATKENC</sequence>
<dbReference type="Proteomes" id="UP001169760">
    <property type="component" value="Unassembled WGS sequence"/>
</dbReference>
<accession>A0AAW7X8Z1</accession>
<keyword evidence="1" id="KW-0732">Signal</keyword>
<dbReference type="GeneID" id="98615812"/>